<sequence>MLAKEEYGTDRCRRMHNPLLNQSSVITPIIVSDSRNEHLLNCHDGRRVSLMETQANVKVYALLDEGSSVTLLQEAVGNAIGVNHCHYIIITMIFQCKRFIANYTFAFISLIIDLDNSHVSITEMTVHAGPDELIAVATKLRWVN</sequence>
<dbReference type="AlphaFoldDB" id="A0A811UWC9"/>
<proteinExistence type="predicted"/>
<accession>A0A811UWC9</accession>
<name>A0A811UWC9_CERCA</name>
<organism evidence="1 2">
    <name type="scientific">Ceratitis capitata</name>
    <name type="common">Mediterranean fruit fly</name>
    <name type="synonym">Tephritis capitata</name>
    <dbReference type="NCBI Taxonomy" id="7213"/>
    <lineage>
        <taxon>Eukaryota</taxon>
        <taxon>Metazoa</taxon>
        <taxon>Ecdysozoa</taxon>
        <taxon>Arthropoda</taxon>
        <taxon>Hexapoda</taxon>
        <taxon>Insecta</taxon>
        <taxon>Pterygota</taxon>
        <taxon>Neoptera</taxon>
        <taxon>Endopterygota</taxon>
        <taxon>Diptera</taxon>
        <taxon>Brachycera</taxon>
        <taxon>Muscomorpha</taxon>
        <taxon>Tephritoidea</taxon>
        <taxon>Tephritidae</taxon>
        <taxon>Ceratitis</taxon>
        <taxon>Ceratitis</taxon>
    </lineage>
</organism>
<dbReference type="Proteomes" id="UP000606786">
    <property type="component" value="Unassembled WGS sequence"/>
</dbReference>
<evidence type="ECO:0000313" key="1">
    <source>
        <dbReference type="EMBL" id="CAD7001976.1"/>
    </source>
</evidence>
<dbReference type="EMBL" id="CAJHJT010000023">
    <property type="protein sequence ID" value="CAD7001976.1"/>
    <property type="molecule type" value="Genomic_DNA"/>
</dbReference>
<reference evidence="1" key="1">
    <citation type="submission" date="2020-11" db="EMBL/GenBank/DDBJ databases">
        <authorList>
            <person name="Whitehead M."/>
        </authorList>
    </citation>
    <scope>NUCLEOTIDE SEQUENCE</scope>
    <source>
        <strain evidence="1">EGII</strain>
    </source>
</reference>
<evidence type="ECO:0000313" key="2">
    <source>
        <dbReference type="Proteomes" id="UP000606786"/>
    </source>
</evidence>
<comment type="caution">
    <text evidence="1">The sequence shown here is derived from an EMBL/GenBank/DDBJ whole genome shotgun (WGS) entry which is preliminary data.</text>
</comment>
<protein>
    <submittedName>
        <fullName evidence="1">(Mediterranean fruit fly) hypothetical protein</fullName>
    </submittedName>
</protein>
<keyword evidence="2" id="KW-1185">Reference proteome</keyword>
<gene>
    <name evidence="1" type="ORF">CCAP1982_LOCUS10463</name>
</gene>